<dbReference type="GO" id="GO:0046872">
    <property type="term" value="F:metal ion binding"/>
    <property type="evidence" value="ECO:0007669"/>
    <property type="project" value="UniProtKB-KW"/>
</dbReference>
<feature type="binding site" evidence="9">
    <location>
        <position position="203"/>
    </location>
    <ligand>
        <name>Mn(2+)</name>
        <dbReference type="ChEBI" id="CHEBI:29035"/>
    </ligand>
</feature>
<reference evidence="13 14" key="1">
    <citation type="submission" date="2019-07" db="EMBL/GenBank/DDBJ databases">
        <authorList>
            <person name="Kim J."/>
        </authorList>
    </citation>
    <scope>NUCLEOTIDE SEQUENCE [LARGE SCALE GENOMIC DNA]</scope>
    <source>
        <strain evidence="13 14">JC52</strain>
    </source>
</reference>
<keyword evidence="9" id="KW-0170">Cobalt</keyword>
<dbReference type="PROSITE" id="PS01324">
    <property type="entry name" value="GLYCOSYL_HYDROL_F4"/>
    <property type="match status" value="1"/>
</dbReference>
<evidence type="ECO:0000256" key="6">
    <source>
        <dbReference type="ARBA" id="ARBA00023295"/>
    </source>
</evidence>
<dbReference type="EMBL" id="VNJI01000027">
    <property type="protein sequence ID" value="TVY08126.1"/>
    <property type="molecule type" value="Genomic_DNA"/>
</dbReference>
<dbReference type="Pfam" id="PF11975">
    <property type="entry name" value="Glyco_hydro_4C"/>
    <property type="match status" value="1"/>
</dbReference>
<dbReference type="GO" id="GO:0016616">
    <property type="term" value="F:oxidoreductase activity, acting on the CH-OH group of donors, NAD or NADP as acceptor"/>
    <property type="evidence" value="ECO:0007669"/>
    <property type="project" value="InterPro"/>
</dbReference>
<dbReference type="PRINTS" id="PR00732">
    <property type="entry name" value="GLHYDRLASE4"/>
</dbReference>
<gene>
    <name evidence="13" type="ORF">FPZ49_20470</name>
</gene>
<evidence type="ECO:0000256" key="5">
    <source>
        <dbReference type="ARBA" id="ARBA00023211"/>
    </source>
</evidence>
<dbReference type="CDD" id="cd05296">
    <property type="entry name" value="GH4_P_beta_glucosidase"/>
    <property type="match status" value="1"/>
</dbReference>
<sequence>MDMRRNLSMKLTILGGAGMRTALLVNGLMRHIDELRFDEVALFDTDEERLMIMGSLSKYIADSKQAPFKVTFTTDAREALTGADYIFSAVRVGQEESRAHDERVALKYGVLGQETTGPGGFAMALRTIPVMLEYSRIINEVCPNAWLLNFSNPSGLLAQALNSYGSCKAIGICDAHAGMKNALSKFLKVHHSRLQVDYFGLNHLGWIPKVHLDGVDQMPMLLDRFEELASAAHVFSFFEPELIRNIGMLPNEYLYYFYYHDQSVRNILETGETRGEQIVKLNRPLLARIAPLVREGKLAEAWKDYNETLDKRTNTYMARETSGQLHNVYEKEAPAHSQFEEEGYEGLALNVIKSIHLNKQQVLTLNVPNKGTITGLKDDDVVEVQCLVNQNGPTPLNVGTIPDLAMSLIHPVKTYERYTVEAAVKGDYQAALNALTVHPMVPSFTVAKAILDEYLQVHKQYLPQFQ</sequence>
<dbReference type="Gene3D" id="3.90.110.10">
    <property type="entry name" value="Lactate dehydrogenase/glycoside hydrolase, family 4, C-terminal"/>
    <property type="match status" value="1"/>
</dbReference>
<keyword evidence="9" id="KW-0533">Nickel</keyword>
<keyword evidence="9" id="KW-0408">Iron</keyword>
<comment type="caution">
    <text evidence="13">The sequence shown here is derived from an EMBL/GenBank/DDBJ whole genome shotgun (WGS) entry which is preliminary data.</text>
</comment>
<dbReference type="SUPFAM" id="SSF51735">
    <property type="entry name" value="NAD(P)-binding Rossmann-fold domains"/>
    <property type="match status" value="1"/>
</dbReference>
<keyword evidence="5 9" id="KW-0464">Manganese</keyword>
<dbReference type="OrthoDB" id="9808275at2"/>
<dbReference type="GO" id="GO:0005975">
    <property type="term" value="P:carbohydrate metabolic process"/>
    <property type="evidence" value="ECO:0007669"/>
    <property type="project" value="InterPro"/>
</dbReference>
<comment type="cofactor">
    <cofactor evidence="11">
        <name>NAD(+)</name>
        <dbReference type="ChEBI" id="CHEBI:57540"/>
    </cofactor>
    <text evidence="11">Binds 1 NAD(+) per subunit.</text>
</comment>
<dbReference type="InterPro" id="IPR022616">
    <property type="entry name" value="Glyco_hydro_4_C"/>
</dbReference>
<dbReference type="Pfam" id="PF02056">
    <property type="entry name" value="Glyco_hydro_4"/>
    <property type="match status" value="1"/>
</dbReference>
<keyword evidence="3 11" id="KW-0378">Hydrolase</keyword>
<dbReference type="InterPro" id="IPR019802">
    <property type="entry name" value="GlycHydrolase_4_CS"/>
</dbReference>
<evidence type="ECO:0000256" key="4">
    <source>
        <dbReference type="ARBA" id="ARBA00023027"/>
    </source>
</evidence>
<keyword evidence="6 11" id="KW-0326">Glycosidase</keyword>
<accession>A0A559K7L9</accession>
<feature type="site" description="Increases basicity of active site Tyr" evidence="10">
    <location>
        <position position="114"/>
    </location>
</feature>
<feature type="domain" description="Glycosyl hydrolase family 4 C-terminal" evidence="12">
    <location>
        <begin position="198"/>
        <end position="441"/>
    </location>
</feature>
<dbReference type="AlphaFoldDB" id="A0A559K7L9"/>
<evidence type="ECO:0000256" key="9">
    <source>
        <dbReference type="PIRSR" id="PIRSR601088-3"/>
    </source>
</evidence>
<dbReference type="InterPro" id="IPR036291">
    <property type="entry name" value="NAD(P)-bd_dom_sf"/>
</dbReference>
<dbReference type="GO" id="GO:0004553">
    <property type="term" value="F:hydrolase activity, hydrolyzing O-glycosyl compounds"/>
    <property type="evidence" value="ECO:0007669"/>
    <property type="project" value="InterPro"/>
</dbReference>
<organism evidence="13 14">
    <name type="scientific">Paenibacillus cremeus</name>
    <dbReference type="NCBI Taxonomy" id="2163881"/>
    <lineage>
        <taxon>Bacteria</taxon>
        <taxon>Bacillati</taxon>
        <taxon>Bacillota</taxon>
        <taxon>Bacilli</taxon>
        <taxon>Bacillales</taxon>
        <taxon>Paenibacillaceae</taxon>
        <taxon>Paenibacillus</taxon>
    </lineage>
</organism>
<feature type="active site" description="Proton donor" evidence="7">
    <location>
        <position position="174"/>
    </location>
</feature>
<dbReference type="SUPFAM" id="SSF56327">
    <property type="entry name" value="LDH C-terminal domain-like"/>
    <property type="match status" value="1"/>
</dbReference>
<dbReference type="InterPro" id="IPR001088">
    <property type="entry name" value="Glyco_hydro_4"/>
</dbReference>
<evidence type="ECO:0000256" key="10">
    <source>
        <dbReference type="PIRSR" id="PIRSR601088-4"/>
    </source>
</evidence>
<evidence type="ECO:0000256" key="3">
    <source>
        <dbReference type="ARBA" id="ARBA00022801"/>
    </source>
</evidence>
<keyword evidence="4 11" id="KW-0520">NAD</keyword>
<evidence type="ECO:0000256" key="11">
    <source>
        <dbReference type="RuleBase" id="RU361152"/>
    </source>
</evidence>
<feature type="active site" description="Proton acceptor" evidence="7">
    <location>
        <position position="253"/>
    </location>
</feature>
<feature type="binding site" evidence="9">
    <location>
        <position position="173"/>
    </location>
    <ligand>
        <name>Mn(2+)</name>
        <dbReference type="ChEBI" id="CHEBI:29035"/>
    </ligand>
</feature>
<dbReference type="InterPro" id="IPR015955">
    <property type="entry name" value="Lactate_DH/Glyco_Ohase_4_C"/>
</dbReference>
<evidence type="ECO:0000256" key="1">
    <source>
        <dbReference type="ARBA" id="ARBA00010141"/>
    </source>
</evidence>
<evidence type="ECO:0000256" key="7">
    <source>
        <dbReference type="PIRSR" id="PIRSR601088-1"/>
    </source>
</evidence>
<name>A0A559K7L9_9BACL</name>
<dbReference type="PANTHER" id="PTHR32092:SF5">
    <property type="entry name" value="6-PHOSPHO-BETA-GLUCOSIDASE"/>
    <property type="match status" value="1"/>
</dbReference>
<evidence type="ECO:0000256" key="2">
    <source>
        <dbReference type="ARBA" id="ARBA00022723"/>
    </source>
</evidence>
<dbReference type="Proteomes" id="UP000317036">
    <property type="component" value="Unassembled WGS sequence"/>
</dbReference>
<evidence type="ECO:0000313" key="13">
    <source>
        <dbReference type="EMBL" id="TVY08126.1"/>
    </source>
</evidence>
<keyword evidence="2 9" id="KW-0479">Metal-binding</keyword>
<proteinExistence type="inferred from homology"/>
<protein>
    <submittedName>
        <fullName evidence="13">6-phospho-beta-glucosidase</fullName>
    </submittedName>
</protein>
<dbReference type="PANTHER" id="PTHR32092">
    <property type="entry name" value="6-PHOSPHO-BETA-GLUCOSIDASE-RELATED"/>
    <property type="match status" value="1"/>
</dbReference>
<comment type="similarity">
    <text evidence="1 11">Belongs to the glycosyl hydrolase 4 family.</text>
</comment>
<evidence type="ECO:0000256" key="8">
    <source>
        <dbReference type="PIRSR" id="PIRSR601088-2"/>
    </source>
</evidence>
<dbReference type="Gene3D" id="3.40.50.720">
    <property type="entry name" value="NAD(P)-binding Rossmann-like Domain"/>
    <property type="match status" value="1"/>
</dbReference>
<evidence type="ECO:0000313" key="14">
    <source>
        <dbReference type="Proteomes" id="UP000317036"/>
    </source>
</evidence>
<feature type="binding site" evidence="8">
    <location>
        <position position="98"/>
    </location>
    <ligand>
        <name>substrate</name>
    </ligand>
</feature>
<evidence type="ECO:0000259" key="12">
    <source>
        <dbReference type="Pfam" id="PF11975"/>
    </source>
</evidence>
<feature type="binding site" evidence="8">
    <location>
        <position position="152"/>
    </location>
    <ligand>
        <name>substrate</name>
    </ligand>
</feature>
<keyword evidence="14" id="KW-1185">Reference proteome</keyword>